<keyword evidence="3" id="KW-0285">Flavoprotein</keyword>
<organism evidence="8">
    <name type="scientific">viral metagenome</name>
    <dbReference type="NCBI Taxonomy" id="1070528"/>
    <lineage>
        <taxon>unclassified sequences</taxon>
        <taxon>metagenomes</taxon>
        <taxon>organismal metagenomes</taxon>
    </lineage>
</organism>
<dbReference type="Gene3D" id="1.20.120.310">
    <property type="entry name" value="ERV/ALR sulfhydryl oxidase domain"/>
    <property type="match status" value="1"/>
</dbReference>
<evidence type="ECO:0000256" key="1">
    <source>
        <dbReference type="ARBA" id="ARBA00001974"/>
    </source>
</evidence>
<dbReference type="InterPro" id="IPR036774">
    <property type="entry name" value="ERV/ALR_sulphydryl_oxid_sf"/>
</dbReference>
<name>A0A6C0J4A4_9ZZZZ</name>
<evidence type="ECO:0000256" key="4">
    <source>
        <dbReference type="ARBA" id="ARBA00022827"/>
    </source>
</evidence>
<evidence type="ECO:0000256" key="5">
    <source>
        <dbReference type="ARBA" id="ARBA00023002"/>
    </source>
</evidence>
<dbReference type="PROSITE" id="PS51324">
    <property type="entry name" value="ERV_ALR"/>
    <property type="match status" value="1"/>
</dbReference>
<keyword evidence="6" id="KW-1015">Disulfide bond</keyword>
<dbReference type="EMBL" id="MN740311">
    <property type="protein sequence ID" value="QHT99610.1"/>
    <property type="molecule type" value="Genomic_DNA"/>
</dbReference>
<proteinExistence type="predicted"/>
<dbReference type="SUPFAM" id="SSF69000">
    <property type="entry name" value="FAD-dependent thiol oxidase"/>
    <property type="match status" value="1"/>
</dbReference>
<evidence type="ECO:0000259" key="7">
    <source>
        <dbReference type="PROSITE" id="PS51324"/>
    </source>
</evidence>
<dbReference type="InterPro" id="IPR017905">
    <property type="entry name" value="ERV/ALR_sulphydryl_oxidase"/>
</dbReference>
<evidence type="ECO:0000256" key="6">
    <source>
        <dbReference type="ARBA" id="ARBA00023157"/>
    </source>
</evidence>
<sequence>MQTTKWGPSGWNLFHNVALKYDPQNSALYKQFYESFKYLLPCKYCRESYTLFLKEKPIQKFLVSSERLFYWTYLMHNKVNDKLRKQGFLKTENPSYATIKKFYDIGCYNKCTYIDYVTFIGCVVFNYGSIGSTKDCPSQCTQTAYKIFFKHLNMIFPKEHPITPETKILDNNCNLVVWYYTTILNREKINNQQLFDKYINYFVNMRATCSTKTSCRVKL</sequence>
<dbReference type="AlphaFoldDB" id="A0A6C0J4A4"/>
<keyword evidence="5" id="KW-0560">Oxidoreductase</keyword>
<evidence type="ECO:0000256" key="2">
    <source>
        <dbReference type="ARBA" id="ARBA00012512"/>
    </source>
</evidence>
<accession>A0A6C0J4A4</accession>
<dbReference type="GO" id="GO:0016972">
    <property type="term" value="F:thiol oxidase activity"/>
    <property type="evidence" value="ECO:0007669"/>
    <property type="project" value="UniProtKB-EC"/>
</dbReference>
<reference evidence="8" key="1">
    <citation type="journal article" date="2020" name="Nature">
        <title>Giant virus diversity and host interactions through global metagenomics.</title>
        <authorList>
            <person name="Schulz F."/>
            <person name="Roux S."/>
            <person name="Paez-Espino D."/>
            <person name="Jungbluth S."/>
            <person name="Walsh D.A."/>
            <person name="Denef V.J."/>
            <person name="McMahon K.D."/>
            <person name="Konstantinidis K.T."/>
            <person name="Eloe-Fadrosh E.A."/>
            <person name="Kyrpides N.C."/>
            <person name="Woyke T."/>
        </authorList>
    </citation>
    <scope>NUCLEOTIDE SEQUENCE</scope>
    <source>
        <strain evidence="8">GVMAG-M-3300025727-45</strain>
    </source>
</reference>
<comment type="cofactor">
    <cofactor evidence="1">
        <name>FAD</name>
        <dbReference type="ChEBI" id="CHEBI:57692"/>
    </cofactor>
</comment>
<feature type="domain" description="ERV/ALR sulfhydryl oxidase" evidence="7">
    <location>
        <begin position="1"/>
        <end position="102"/>
    </location>
</feature>
<keyword evidence="4" id="KW-0274">FAD</keyword>
<dbReference type="EC" id="1.8.3.2" evidence="2"/>
<protein>
    <recommendedName>
        <fullName evidence="2">thiol oxidase</fullName>
        <ecNumber evidence="2">1.8.3.2</ecNumber>
    </recommendedName>
</protein>
<evidence type="ECO:0000313" key="8">
    <source>
        <dbReference type="EMBL" id="QHT99610.1"/>
    </source>
</evidence>
<evidence type="ECO:0000256" key="3">
    <source>
        <dbReference type="ARBA" id="ARBA00022630"/>
    </source>
</evidence>
<dbReference type="Pfam" id="PF04777">
    <property type="entry name" value="Evr1_Alr"/>
    <property type="match status" value="1"/>
</dbReference>